<dbReference type="AlphaFoldDB" id="A0AAF0Z7N5"/>
<reference evidence="4" key="1">
    <citation type="submission" date="2023-11" db="EMBL/GenBank/DDBJ databases">
        <authorList>
            <person name="Helweg L.P."/>
            <person name="Kiel A."/>
            <person name="Hitz F."/>
            <person name="Ruckert-Reed C."/>
            <person name="Busche T."/>
            <person name="Kaltschmidt B."/>
            <person name="Kaltschmidt C."/>
        </authorList>
    </citation>
    <scope>NUCLEOTIDE SEQUENCE [LARGE SCALE GENOMIC DNA]</scope>
    <source>
        <strain evidence="4">4.1</strain>
    </source>
</reference>
<feature type="domain" description="HNH nuclease" evidence="2">
    <location>
        <begin position="59"/>
        <end position="111"/>
    </location>
</feature>
<dbReference type="RefSeq" id="WP_319161358.1">
    <property type="nucleotide sequence ID" value="NZ_CP138359.1"/>
</dbReference>
<dbReference type="GO" id="GO:0008270">
    <property type="term" value="F:zinc ion binding"/>
    <property type="evidence" value="ECO:0007669"/>
    <property type="project" value="InterPro"/>
</dbReference>
<dbReference type="GO" id="GO:0003676">
    <property type="term" value="F:nucleic acid binding"/>
    <property type="evidence" value="ECO:0007669"/>
    <property type="project" value="InterPro"/>
</dbReference>
<evidence type="ECO:0000259" key="2">
    <source>
        <dbReference type="SMART" id="SM00507"/>
    </source>
</evidence>
<keyword evidence="3" id="KW-0378">Hydrolase</keyword>
<evidence type="ECO:0000313" key="4">
    <source>
        <dbReference type="Proteomes" id="UP001304340"/>
    </source>
</evidence>
<keyword evidence="3" id="KW-0540">Nuclease</keyword>
<evidence type="ECO:0000313" key="3">
    <source>
        <dbReference type="EMBL" id="WPF84315.1"/>
    </source>
</evidence>
<name>A0AAF0Z7N5_9MICO</name>
<protein>
    <submittedName>
        <fullName evidence="3">HNH endonuclease signature motif containing protein</fullName>
    </submittedName>
</protein>
<accession>A0AAF0Z7N5</accession>
<dbReference type="Proteomes" id="UP001304340">
    <property type="component" value="Chromosome"/>
</dbReference>
<dbReference type="InterPro" id="IPR003615">
    <property type="entry name" value="HNH_nuc"/>
</dbReference>
<keyword evidence="4" id="KW-1185">Reference proteome</keyword>
<keyword evidence="3" id="KW-0255">Endonuclease</keyword>
<evidence type="ECO:0000256" key="1">
    <source>
        <dbReference type="SAM" id="MobiDB-lite"/>
    </source>
</evidence>
<dbReference type="GO" id="GO:0004519">
    <property type="term" value="F:endonuclease activity"/>
    <property type="evidence" value="ECO:0007669"/>
    <property type="project" value="UniProtKB-KW"/>
</dbReference>
<dbReference type="SMART" id="SM00507">
    <property type="entry name" value="HNHc"/>
    <property type="match status" value="1"/>
</dbReference>
<dbReference type="KEGG" id="sbil:SANBI_003511"/>
<dbReference type="Pfam" id="PF01844">
    <property type="entry name" value="HNH"/>
    <property type="match status" value="1"/>
</dbReference>
<gene>
    <name evidence="3" type="ORF">SANBI_003511</name>
</gene>
<dbReference type="InterPro" id="IPR002711">
    <property type="entry name" value="HNH"/>
</dbReference>
<dbReference type="CDD" id="cd00085">
    <property type="entry name" value="HNHc"/>
    <property type="match status" value="1"/>
</dbReference>
<dbReference type="Gene3D" id="1.10.30.50">
    <property type="match status" value="1"/>
</dbReference>
<dbReference type="EMBL" id="CP138359">
    <property type="protein sequence ID" value="WPF84315.1"/>
    <property type="molecule type" value="Genomic_DNA"/>
</dbReference>
<organism evidence="3 4">
    <name type="scientific">Sanguibacter biliveldensis</name>
    <dbReference type="NCBI Taxonomy" id="3030830"/>
    <lineage>
        <taxon>Bacteria</taxon>
        <taxon>Bacillati</taxon>
        <taxon>Actinomycetota</taxon>
        <taxon>Actinomycetes</taxon>
        <taxon>Micrococcales</taxon>
        <taxon>Sanguibacteraceae</taxon>
        <taxon>Sanguibacter</taxon>
    </lineage>
</organism>
<feature type="region of interest" description="Disordered" evidence="1">
    <location>
        <begin position="142"/>
        <end position="190"/>
    </location>
</feature>
<proteinExistence type="predicted"/>
<sequence length="190" mass="20767">MTLLGVSEEDGHLAGYGPIDAETARDLAARAPSFRRLLTHPESGVVLSVGRESYRVPSDLRAWLRIRDETCRFPGCNRRSEGCDVDHIAPWQTGGETDHRNLIHLCRHHHRIKHETAWSVSASDSGSADPFASPDDVIWTSPSGRTYVDHPAIPRPARLSVEPRPQLDLGAGSGPAEGGPEPSFPDLPPF</sequence>